<proteinExistence type="predicted"/>
<dbReference type="AlphaFoldDB" id="A0A1H5XW96"/>
<keyword evidence="2" id="KW-1185">Reference proteome</keyword>
<evidence type="ECO:0000313" key="1">
    <source>
        <dbReference type="EMBL" id="SEG15948.1"/>
    </source>
</evidence>
<dbReference type="Proteomes" id="UP000236728">
    <property type="component" value="Unassembled WGS sequence"/>
</dbReference>
<dbReference type="EMBL" id="FNVA01000003">
    <property type="protein sequence ID" value="SEG15948.1"/>
    <property type="molecule type" value="Genomic_DNA"/>
</dbReference>
<reference evidence="1 2" key="1">
    <citation type="submission" date="2016-10" db="EMBL/GenBank/DDBJ databases">
        <authorList>
            <person name="de Groot N.N."/>
        </authorList>
    </citation>
    <scope>NUCLEOTIDE SEQUENCE [LARGE SCALE GENOMIC DNA]</scope>
    <source>
        <strain evidence="1 2">DSM 22489</strain>
    </source>
</reference>
<sequence length="32" mass="3295">MPERTAAIYLAIGPAMFQGARTASRSGNLTAA</sequence>
<organism evidence="1 2">
    <name type="scientific">Bryocella elongata</name>
    <dbReference type="NCBI Taxonomy" id="863522"/>
    <lineage>
        <taxon>Bacteria</taxon>
        <taxon>Pseudomonadati</taxon>
        <taxon>Acidobacteriota</taxon>
        <taxon>Terriglobia</taxon>
        <taxon>Terriglobales</taxon>
        <taxon>Acidobacteriaceae</taxon>
        <taxon>Bryocella</taxon>
    </lineage>
</organism>
<evidence type="ECO:0000313" key="2">
    <source>
        <dbReference type="Proteomes" id="UP000236728"/>
    </source>
</evidence>
<gene>
    <name evidence="1" type="ORF">SAMN05421819_2001</name>
</gene>
<name>A0A1H5XW96_9BACT</name>
<protein>
    <submittedName>
        <fullName evidence="1">Uncharacterized protein</fullName>
    </submittedName>
</protein>
<accession>A0A1H5XW96</accession>